<protein>
    <submittedName>
        <fullName evidence="2">Acyl dehydratase</fullName>
    </submittedName>
</protein>
<dbReference type="Pfam" id="PF01575">
    <property type="entry name" value="MaoC_dehydratas"/>
    <property type="match status" value="1"/>
</dbReference>
<accession>A0A5K7Z9Z3</accession>
<feature type="domain" description="MaoC-like" evidence="1">
    <location>
        <begin position="13"/>
        <end position="128"/>
    </location>
</feature>
<dbReference type="Gene3D" id="3.10.129.10">
    <property type="entry name" value="Hotdog Thioesterase"/>
    <property type="match status" value="1"/>
</dbReference>
<dbReference type="SUPFAM" id="SSF54637">
    <property type="entry name" value="Thioesterase/thiol ester dehydrase-isomerase"/>
    <property type="match status" value="1"/>
</dbReference>
<dbReference type="KEGG" id="dwd:DSCW_43860"/>
<dbReference type="PANTHER" id="PTHR43664:SF1">
    <property type="entry name" value="BETA-METHYLMALYL-COA DEHYDRATASE"/>
    <property type="match status" value="1"/>
</dbReference>
<proteinExistence type="predicted"/>
<sequence>MMNVRGLHFEDFTPGRSYATDRRTIGEADHVNFTTSFGFFEPLFMDREYVAQATPYEKPIVPGALTFSVAEGLTILSGILHGTGMAFLGVELTVVKPVFIGDTVRVEIEVLDRRETKKADRGIVTFSHQVINQNSETVMQYTIKRMIRRQFA</sequence>
<dbReference type="PANTHER" id="PTHR43664">
    <property type="entry name" value="MONOAMINE OXIDASE-RELATED"/>
    <property type="match status" value="1"/>
</dbReference>
<evidence type="ECO:0000259" key="1">
    <source>
        <dbReference type="Pfam" id="PF01575"/>
    </source>
</evidence>
<organism evidence="2 3">
    <name type="scientific">Desulfosarcina widdelii</name>
    <dbReference type="NCBI Taxonomy" id="947919"/>
    <lineage>
        <taxon>Bacteria</taxon>
        <taxon>Pseudomonadati</taxon>
        <taxon>Thermodesulfobacteriota</taxon>
        <taxon>Desulfobacteria</taxon>
        <taxon>Desulfobacterales</taxon>
        <taxon>Desulfosarcinaceae</taxon>
        <taxon>Desulfosarcina</taxon>
    </lineage>
</organism>
<reference evidence="2 3" key="1">
    <citation type="submission" date="2019-11" db="EMBL/GenBank/DDBJ databases">
        <title>Comparative genomics of hydrocarbon-degrading Desulfosarcina strains.</title>
        <authorList>
            <person name="Watanabe M."/>
            <person name="Kojima H."/>
            <person name="Fukui M."/>
        </authorList>
    </citation>
    <scope>NUCLEOTIDE SEQUENCE [LARGE SCALE GENOMIC DNA]</scope>
    <source>
        <strain evidence="2 3">PP31</strain>
    </source>
</reference>
<gene>
    <name evidence="2" type="ORF">DSCW_43860</name>
</gene>
<evidence type="ECO:0000313" key="3">
    <source>
        <dbReference type="Proteomes" id="UP000427769"/>
    </source>
</evidence>
<dbReference type="OrthoDB" id="9796589at2"/>
<dbReference type="Proteomes" id="UP000427769">
    <property type="component" value="Chromosome"/>
</dbReference>
<evidence type="ECO:0000313" key="2">
    <source>
        <dbReference type="EMBL" id="BBO76969.1"/>
    </source>
</evidence>
<dbReference type="InterPro" id="IPR052342">
    <property type="entry name" value="MCH/BMMD"/>
</dbReference>
<dbReference type="EMBL" id="AP021875">
    <property type="protein sequence ID" value="BBO76969.1"/>
    <property type="molecule type" value="Genomic_DNA"/>
</dbReference>
<dbReference type="InterPro" id="IPR029069">
    <property type="entry name" value="HotDog_dom_sf"/>
</dbReference>
<dbReference type="InterPro" id="IPR002539">
    <property type="entry name" value="MaoC-like_dom"/>
</dbReference>
<dbReference type="AlphaFoldDB" id="A0A5K7Z9Z3"/>
<dbReference type="RefSeq" id="WP_155305763.1">
    <property type="nucleotide sequence ID" value="NZ_AP021875.1"/>
</dbReference>
<keyword evidence="3" id="KW-1185">Reference proteome</keyword>
<name>A0A5K7Z9Z3_9BACT</name>